<reference evidence="2 3" key="1">
    <citation type="journal article" date="2019" name="Syst. Appl. Microbiol.">
        <title>Polyphasic characterization of two novel Lactobacillus spp. isolated from blown salami packages: Description of Lactobacillus halodurans sp. nov. and Lactobacillus salsicarnum sp. nov.</title>
        <authorList>
            <person name="Schuster J.A."/>
            <person name="Klingl A."/>
            <person name="Vogel R.F."/>
            <person name="Ehrmann M.A."/>
        </authorList>
    </citation>
    <scope>NUCLEOTIDE SEQUENCE [LARGE SCALE GENOMIC DNA]</scope>
    <source>
        <strain evidence="2 3">TMW 1.2098</strain>
    </source>
</reference>
<keyword evidence="3" id="KW-1185">Reference proteome</keyword>
<dbReference type="PANTHER" id="PTHR47129:SF1">
    <property type="entry name" value="NMRA-LIKE DOMAIN-CONTAINING PROTEIN"/>
    <property type="match status" value="1"/>
</dbReference>
<evidence type="ECO:0000313" key="2">
    <source>
        <dbReference type="EMBL" id="MQS45864.1"/>
    </source>
</evidence>
<dbReference type="InterPro" id="IPR052718">
    <property type="entry name" value="NmrA-type_oxidoreductase"/>
</dbReference>
<dbReference type="Gene3D" id="3.90.25.10">
    <property type="entry name" value="UDP-galactose 4-epimerase, domain 1"/>
    <property type="match status" value="1"/>
</dbReference>
<comment type="caution">
    <text evidence="2">The sequence shown here is derived from an EMBL/GenBank/DDBJ whole genome shotgun (WGS) entry which is preliminary data.</text>
</comment>
<dbReference type="RefSeq" id="WP_125706398.1">
    <property type="nucleotide sequence ID" value="NZ_JBHTOO010000021.1"/>
</dbReference>
<organism evidence="2 3">
    <name type="scientific">Companilactobacillus mishanensis</name>
    <dbReference type="NCBI Taxonomy" id="2486008"/>
    <lineage>
        <taxon>Bacteria</taxon>
        <taxon>Bacillati</taxon>
        <taxon>Bacillota</taxon>
        <taxon>Bacilli</taxon>
        <taxon>Lactobacillales</taxon>
        <taxon>Lactobacillaceae</taxon>
        <taxon>Companilactobacillus</taxon>
    </lineage>
</organism>
<dbReference type="InterPro" id="IPR016040">
    <property type="entry name" value="NAD(P)-bd_dom"/>
</dbReference>
<sequence>MKYAITGSTGKFGRKAIEILLKEVDATDIVALARNEEKAKKLLPAEIEIRPGSYEDEAVLAKSLNDIDRLLFISSQPGGAIPRLQQHTNVINAAKSAGVKYVAYTSFADADNATAALAADHKATEKLIEASGLDYSFLRNNWYVENEMDVISAGAAGKPFVYAAGNGRAGWALERLYAEAAAKVITSDSPKNVYEFGGQMVTYADLAQAVKDATGKDFEVDSISTEQYIKNLQEAGMDQPTSEIIASMQTLIEDGNLDVPSTDLPDVLGYELPSLADSVKEALSK</sequence>
<dbReference type="Proteomes" id="UP000436655">
    <property type="component" value="Unassembled WGS sequence"/>
</dbReference>
<dbReference type="Pfam" id="PF13460">
    <property type="entry name" value="NAD_binding_10"/>
    <property type="match status" value="1"/>
</dbReference>
<gene>
    <name evidence="2" type="ORF">FHL03_10240</name>
</gene>
<dbReference type="EMBL" id="VDFN01000011">
    <property type="protein sequence ID" value="MQS45864.1"/>
    <property type="molecule type" value="Genomic_DNA"/>
</dbReference>
<dbReference type="PANTHER" id="PTHR47129">
    <property type="entry name" value="QUINONE OXIDOREDUCTASE 2"/>
    <property type="match status" value="1"/>
</dbReference>
<evidence type="ECO:0000259" key="1">
    <source>
        <dbReference type="Pfam" id="PF13460"/>
    </source>
</evidence>
<protein>
    <submittedName>
        <fullName evidence="2">SDR family NAD(P)-dependent oxidoreductase</fullName>
    </submittedName>
</protein>
<dbReference type="Gene3D" id="3.40.50.720">
    <property type="entry name" value="NAD(P)-binding Rossmann-like Domain"/>
    <property type="match status" value="1"/>
</dbReference>
<name>A0ABW9P9V5_9LACO</name>
<dbReference type="SUPFAM" id="SSF51735">
    <property type="entry name" value="NAD(P)-binding Rossmann-fold domains"/>
    <property type="match status" value="1"/>
</dbReference>
<evidence type="ECO:0000313" key="3">
    <source>
        <dbReference type="Proteomes" id="UP000436655"/>
    </source>
</evidence>
<dbReference type="InterPro" id="IPR036291">
    <property type="entry name" value="NAD(P)-bd_dom_sf"/>
</dbReference>
<proteinExistence type="predicted"/>
<accession>A0ABW9P9V5</accession>
<feature type="domain" description="NAD(P)-binding" evidence="1">
    <location>
        <begin position="7"/>
        <end position="160"/>
    </location>
</feature>